<feature type="domain" description="ACT" evidence="10">
    <location>
        <begin position="205"/>
        <end position="279"/>
    </location>
</feature>
<dbReference type="NCBIfam" id="NF008865">
    <property type="entry name" value="PRK11898.1"/>
    <property type="match status" value="1"/>
</dbReference>
<dbReference type="UniPathway" id="UPA00121">
    <property type="reaction ID" value="UER00345"/>
</dbReference>
<dbReference type="EC" id="4.2.1.51" evidence="2 8"/>
<feature type="domain" description="Prephenate dehydratase" evidence="9">
    <location>
        <begin position="12"/>
        <end position="191"/>
    </location>
</feature>
<protein>
    <recommendedName>
        <fullName evidence="2 8">Prephenate dehydratase</fullName>
        <shortName evidence="8">PDT</shortName>
        <ecNumber evidence="2 8">4.2.1.51</ecNumber>
    </recommendedName>
</protein>
<evidence type="ECO:0000259" key="10">
    <source>
        <dbReference type="PROSITE" id="PS51671"/>
    </source>
</evidence>
<dbReference type="EMBL" id="MFHQ01000035">
    <property type="protein sequence ID" value="OGF73842.1"/>
    <property type="molecule type" value="Genomic_DNA"/>
</dbReference>
<evidence type="ECO:0000313" key="12">
    <source>
        <dbReference type="Proteomes" id="UP000178406"/>
    </source>
</evidence>
<evidence type="ECO:0000256" key="6">
    <source>
        <dbReference type="ARBA" id="ARBA00023239"/>
    </source>
</evidence>
<evidence type="ECO:0000256" key="7">
    <source>
        <dbReference type="ARBA" id="ARBA00047848"/>
    </source>
</evidence>
<evidence type="ECO:0000256" key="8">
    <source>
        <dbReference type="RuleBase" id="RU361254"/>
    </source>
</evidence>
<dbReference type="PROSITE" id="PS51171">
    <property type="entry name" value="PREPHENATE_DEHYDR_3"/>
    <property type="match status" value="1"/>
</dbReference>
<comment type="caution">
    <text evidence="11">The sequence shown here is derived from an EMBL/GenBank/DDBJ whole genome shotgun (WGS) entry which is preliminary data.</text>
</comment>
<evidence type="ECO:0000256" key="5">
    <source>
        <dbReference type="ARBA" id="ARBA00023222"/>
    </source>
</evidence>
<evidence type="ECO:0000259" key="9">
    <source>
        <dbReference type="PROSITE" id="PS51171"/>
    </source>
</evidence>
<reference evidence="11 12" key="1">
    <citation type="journal article" date="2016" name="Nat. Commun.">
        <title>Thousands of microbial genomes shed light on interconnected biogeochemical processes in an aquifer system.</title>
        <authorList>
            <person name="Anantharaman K."/>
            <person name="Brown C.T."/>
            <person name="Hug L.A."/>
            <person name="Sharon I."/>
            <person name="Castelle C.J."/>
            <person name="Probst A.J."/>
            <person name="Thomas B.C."/>
            <person name="Singh A."/>
            <person name="Wilkins M.J."/>
            <person name="Karaoz U."/>
            <person name="Brodie E.L."/>
            <person name="Williams K.H."/>
            <person name="Hubbard S.S."/>
            <person name="Banfield J.F."/>
        </authorList>
    </citation>
    <scope>NUCLEOTIDE SEQUENCE [LARGE SCALE GENOMIC DNA]</scope>
</reference>
<organism evidence="11 12">
    <name type="scientific">Candidatus Giovannonibacteria bacterium RIFCSPHIGHO2_02_FULL_46_20</name>
    <dbReference type="NCBI Taxonomy" id="1798338"/>
    <lineage>
        <taxon>Bacteria</taxon>
        <taxon>Candidatus Giovannoniibacteriota</taxon>
    </lineage>
</organism>
<dbReference type="GO" id="GO:0004664">
    <property type="term" value="F:prephenate dehydratase activity"/>
    <property type="evidence" value="ECO:0007669"/>
    <property type="project" value="UniProtKB-UniRule"/>
</dbReference>
<dbReference type="PANTHER" id="PTHR21022:SF19">
    <property type="entry name" value="PREPHENATE DEHYDRATASE-RELATED"/>
    <property type="match status" value="1"/>
</dbReference>
<dbReference type="Gene3D" id="3.30.70.260">
    <property type="match status" value="1"/>
</dbReference>
<dbReference type="STRING" id="1798338.A3J56_00430"/>
<dbReference type="PROSITE" id="PS00858">
    <property type="entry name" value="PREPHENATE_DEHYDR_2"/>
    <property type="match status" value="1"/>
</dbReference>
<keyword evidence="3 8" id="KW-0028">Amino-acid biosynthesis</keyword>
<gene>
    <name evidence="8" type="primary">pheA</name>
    <name evidence="11" type="ORF">A3J56_00430</name>
</gene>
<evidence type="ECO:0000256" key="4">
    <source>
        <dbReference type="ARBA" id="ARBA00023141"/>
    </source>
</evidence>
<evidence type="ECO:0000256" key="1">
    <source>
        <dbReference type="ARBA" id="ARBA00004741"/>
    </source>
</evidence>
<dbReference type="GO" id="GO:0005737">
    <property type="term" value="C:cytoplasm"/>
    <property type="evidence" value="ECO:0007669"/>
    <property type="project" value="TreeGrafter"/>
</dbReference>
<evidence type="ECO:0000256" key="3">
    <source>
        <dbReference type="ARBA" id="ARBA00022605"/>
    </source>
</evidence>
<proteinExistence type="predicted"/>
<dbReference type="InterPro" id="IPR018528">
    <property type="entry name" value="Preph_deHydtase_CS"/>
</dbReference>
<dbReference type="CDD" id="cd04880">
    <property type="entry name" value="ACT_AAAH-PDT-like"/>
    <property type="match status" value="1"/>
</dbReference>
<keyword evidence="5 8" id="KW-0584">Phenylalanine biosynthesis</keyword>
<comment type="catalytic activity">
    <reaction evidence="7 8">
        <text>prephenate + H(+) = 3-phenylpyruvate + CO2 + H2O</text>
        <dbReference type="Rhea" id="RHEA:21648"/>
        <dbReference type="ChEBI" id="CHEBI:15377"/>
        <dbReference type="ChEBI" id="CHEBI:15378"/>
        <dbReference type="ChEBI" id="CHEBI:16526"/>
        <dbReference type="ChEBI" id="CHEBI:18005"/>
        <dbReference type="ChEBI" id="CHEBI:29934"/>
        <dbReference type="EC" id="4.2.1.51"/>
    </reaction>
</comment>
<accession>A0A1F5WDN3</accession>
<name>A0A1F5WDN3_9BACT</name>
<dbReference type="InterPro" id="IPR001086">
    <property type="entry name" value="Preph_deHydtase"/>
</dbReference>
<dbReference type="SUPFAM" id="SSF55021">
    <property type="entry name" value="ACT-like"/>
    <property type="match status" value="1"/>
</dbReference>
<dbReference type="PANTHER" id="PTHR21022">
    <property type="entry name" value="PREPHENATE DEHYDRATASE P PROTEIN"/>
    <property type="match status" value="1"/>
</dbReference>
<evidence type="ECO:0000256" key="2">
    <source>
        <dbReference type="ARBA" id="ARBA00013147"/>
    </source>
</evidence>
<keyword evidence="6 8" id="KW-0456">Lyase</keyword>
<dbReference type="AlphaFoldDB" id="A0A1F5WDN3"/>
<comment type="pathway">
    <text evidence="1 8">Amino-acid biosynthesis; L-phenylalanine biosynthesis; phenylpyruvate from prephenate: step 1/1.</text>
</comment>
<dbReference type="Pfam" id="PF00800">
    <property type="entry name" value="PDT"/>
    <property type="match status" value="1"/>
</dbReference>
<dbReference type="GO" id="GO:0009094">
    <property type="term" value="P:L-phenylalanine biosynthetic process"/>
    <property type="evidence" value="ECO:0007669"/>
    <property type="project" value="UniProtKB-UniPathway"/>
</dbReference>
<dbReference type="Gene3D" id="3.40.190.10">
    <property type="entry name" value="Periplasmic binding protein-like II"/>
    <property type="match status" value="2"/>
</dbReference>
<dbReference type="SUPFAM" id="SSF53850">
    <property type="entry name" value="Periplasmic binding protein-like II"/>
    <property type="match status" value="1"/>
</dbReference>
<dbReference type="InterPro" id="IPR002912">
    <property type="entry name" value="ACT_dom"/>
</dbReference>
<keyword evidence="4 8" id="KW-0057">Aromatic amino acid biosynthesis</keyword>
<dbReference type="PROSITE" id="PS51671">
    <property type="entry name" value="ACT"/>
    <property type="match status" value="1"/>
</dbReference>
<dbReference type="Pfam" id="PF01842">
    <property type="entry name" value="ACT"/>
    <property type="match status" value="1"/>
</dbReference>
<sequence>MRETKHDFSATHVAVLGPQGTFSHEALIVWRPECKPAFFDTISEAFDAIYSGKLRQALLPLENSLEGTVRETIDGLYRHKTLKIIGEVVLPVKQCLAGYDARVSPHNIKYIYSHPQALSQCRKYLAAHYPRTIHMLTPSTAMAFKKIKNEARLDAFAVGPALAAEIYGLSVVARDIQDKPNNKTLFVAIAKKPPQYPATMPYLFLTIHPRKDRPGLLYDILGVFKKGGINLSKIESRPSQEKLGSYIFYLKADLSSNDRRRSAVIQSLRRFGAVTILSI</sequence>
<dbReference type="InterPro" id="IPR045865">
    <property type="entry name" value="ACT-like_dom_sf"/>
</dbReference>
<evidence type="ECO:0000313" key="11">
    <source>
        <dbReference type="EMBL" id="OGF73842.1"/>
    </source>
</evidence>
<dbReference type="Proteomes" id="UP000178406">
    <property type="component" value="Unassembled WGS sequence"/>
</dbReference>
<dbReference type="CDD" id="cd13532">
    <property type="entry name" value="PBP2_PDT_like"/>
    <property type="match status" value="1"/>
</dbReference>